<keyword evidence="2" id="KW-1185">Reference proteome</keyword>
<reference evidence="1" key="1">
    <citation type="submission" date="2022-12" db="EMBL/GenBank/DDBJ databases">
        <title>Genome sequence of SJ11.</title>
        <authorList>
            <person name="Woo H."/>
        </authorList>
    </citation>
    <scope>NUCLEOTIDE SEQUENCE</scope>
    <source>
        <strain evidence="1">SJ11</strain>
    </source>
</reference>
<comment type="caution">
    <text evidence="1">The sequence shown here is derived from an EMBL/GenBank/DDBJ whole genome shotgun (WGS) entry which is preliminary data.</text>
</comment>
<dbReference type="RefSeq" id="WP_269414734.1">
    <property type="nucleotide sequence ID" value="NZ_JAPWGL010000002.1"/>
</dbReference>
<accession>A0ABT4KVH8</accession>
<dbReference type="PROSITE" id="PS51257">
    <property type="entry name" value="PROKAR_LIPOPROTEIN"/>
    <property type="match status" value="1"/>
</dbReference>
<dbReference type="EMBL" id="JAPWGL010000002">
    <property type="protein sequence ID" value="MCZ4222930.1"/>
    <property type="molecule type" value="Genomic_DNA"/>
</dbReference>
<organism evidence="1 2">
    <name type="scientific">Pedobacter rhodius</name>
    <dbReference type="NCBI Taxonomy" id="3004098"/>
    <lineage>
        <taxon>Bacteria</taxon>
        <taxon>Pseudomonadati</taxon>
        <taxon>Bacteroidota</taxon>
        <taxon>Sphingobacteriia</taxon>
        <taxon>Sphingobacteriales</taxon>
        <taxon>Sphingobacteriaceae</taxon>
        <taxon>Pedobacter</taxon>
    </lineage>
</organism>
<proteinExistence type="predicted"/>
<dbReference type="Proteomes" id="UP001144341">
    <property type="component" value="Unassembled WGS sequence"/>
</dbReference>
<name>A0ABT4KVH8_9SPHI</name>
<gene>
    <name evidence="1" type="ORF">O0931_06425</name>
</gene>
<sequence>MKKTDYIFIIFALILLIGCKKETEEISTYNKPVVEAYLIPGMPLQVKVYYQKYLQDTITYGYPVTGLKPRVLDGSGNSVALTETNSGVYTYSDPSFVKASGNYTLNFDLDGYQISAETTMPDKPKNFRVSSSQQQIPTMGLGSSSGTFTPVIFSWLNPSSAYYMISFQNIEAYPTTINSRVTSPALNVEVLAGQTSSYQTQQANFNYLGLHRVLLFHINKEYNDALKASGETSLSLNTPYTNVKNGLGIFTAMQADTLYLSVYR</sequence>
<evidence type="ECO:0000313" key="2">
    <source>
        <dbReference type="Proteomes" id="UP001144341"/>
    </source>
</evidence>
<protein>
    <submittedName>
        <fullName evidence="1">DUF4249 family protein</fullName>
    </submittedName>
</protein>
<evidence type="ECO:0000313" key="1">
    <source>
        <dbReference type="EMBL" id="MCZ4222930.1"/>
    </source>
</evidence>